<dbReference type="InterPro" id="IPR050659">
    <property type="entry name" value="Peptidase_M24B"/>
</dbReference>
<protein>
    <submittedName>
        <fullName evidence="3">M24 family metallopeptidase</fullName>
    </submittedName>
</protein>
<dbReference type="Gene3D" id="3.90.230.10">
    <property type="entry name" value="Creatinase/methionine aminopeptidase superfamily"/>
    <property type="match status" value="1"/>
</dbReference>
<evidence type="ECO:0000313" key="3">
    <source>
        <dbReference type="EMBL" id="MXP77913.1"/>
    </source>
</evidence>
<evidence type="ECO:0000313" key="4">
    <source>
        <dbReference type="Proteomes" id="UP000460412"/>
    </source>
</evidence>
<dbReference type="SUPFAM" id="SSF53092">
    <property type="entry name" value="Creatinase/prolidase N-terminal domain"/>
    <property type="match status" value="1"/>
</dbReference>
<dbReference type="Pfam" id="PF00557">
    <property type="entry name" value="Peptidase_M24"/>
    <property type="match status" value="1"/>
</dbReference>
<dbReference type="AlphaFoldDB" id="A0A7X3MK51"/>
<feature type="domain" description="Peptidase M24" evidence="1">
    <location>
        <begin position="140"/>
        <end position="341"/>
    </location>
</feature>
<proteinExistence type="predicted"/>
<gene>
    <name evidence="3" type="ORF">GN277_21935</name>
</gene>
<dbReference type="InterPro" id="IPR000587">
    <property type="entry name" value="Creatinase_N"/>
</dbReference>
<feature type="domain" description="Creatinase N-terminal" evidence="2">
    <location>
        <begin position="3"/>
        <end position="131"/>
    </location>
</feature>
<sequence>MTRIEQLRSYMEQEGLKGFYIAKPANVRCISGFTGEDSFLFITEDRQYFITDPRYTEQAALECPDYEVVDWRTKSGYNMGLTVKRLAGENGVERIGFEEDYLTYRTWKAFEEDVDAELVPTSNIIEGFRSVKTPEELWKLTVACDIASRAFEKILKDIRVGITEKEIASKLMHHMVTEGADTKPYGGIVLSGARTSLLHGIPGNKAIEYGDFVLLDYGCQYQGYLSDMTRVVVVGKASERQREVYRLCRQMTEDTEDAVRAGVTGTACYEASLRAIRDTEYFPYHYRGIGHGVGLFVHELPNLGSGCDNVLAKDSVLTVEPGIYIPEWGGVRIEDQGIVTKDGYKNLIGATHELIEL</sequence>
<dbReference type="InterPro" id="IPR029149">
    <property type="entry name" value="Creatin/AminoP/Spt16_N"/>
</dbReference>
<dbReference type="InterPro" id="IPR000994">
    <property type="entry name" value="Pept_M24"/>
</dbReference>
<dbReference type="SUPFAM" id="SSF55920">
    <property type="entry name" value="Creatinase/aminopeptidase"/>
    <property type="match status" value="1"/>
</dbReference>
<dbReference type="PANTHER" id="PTHR46112">
    <property type="entry name" value="AMINOPEPTIDASE"/>
    <property type="match status" value="1"/>
</dbReference>
<dbReference type="EMBL" id="WUQX01000001">
    <property type="protein sequence ID" value="MXP77913.1"/>
    <property type="molecule type" value="Genomic_DNA"/>
</dbReference>
<evidence type="ECO:0000259" key="1">
    <source>
        <dbReference type="Pfam" id="PF00557"/>
    </source>
</evidence>
<dbReference type="Gene3D" id="3.40.350.10">
    <property type="entry name" value="Creatinase/prolidase N-terminal domain"/>
    <property type="match status" value="1"/>
</dbReference>
<accession>A0A7X3MK51</accession>
<dbReference type="Pfam" id="PF01321">
    <property type="entry name" value="Creatinase_N"/>
    <property type="match status" value="1"/>
</dbReference>
<reference evidence="3 4" key="1">
    <citation type="submission" date="2019-12" db="EMBL/GenBank/DDBJ databases">
        <title>Sporaefaciens musculi gen. nov., sp. nov., a novel bacterium isolated from the caecum of an obese mouse.</title>
        <authorList>
            <person name="Rasmussen T.S."/>
            <person name="Streidl T."/>
            <person name="Hitch T.C.A."/>
            <person name="Wortmann E."/>
            <person name="Deptula P."/>
            <person name="Hansen M."/>
            <person name="Nielsen D.S."/>
            <person name="Clavel T."/>
            <person name="Vogensen F.K."/>
        </authorList>
    </citation>
    <scope>NUCLEOTIDE SEQUENCE [LARGE SCALE GENOMIC DNA]</scope>
    <source>
        <strain evidence="3 4">WCA-9-b2</strain>
    </source>
</reference>
<keyword evidence="4" id="KW-1185">Reference proteome</keyword>
<dbReference type="PANTHER" id="PTHR46112:SF3">
    <property type="entry name" value="AMINOPEPTIDASE YPDF"/>
    <property type="match status" value="1"/>
</dbReference>
<evidence type="ECO:0000259" key="2">
    <source>
        <dbReference type="Pfam" id="PF01321"/>
    </source>
</evidence>
<comment type="caution">
    <text evidence="3">The sequence shown here is derived from an EMBL/GenBank/DDBJ whole genome shotgun (WGS) entry which is preliminary data.</text>
</comment>
<dbReference type="RefSeq" id="WP_159753723.1">
    <property type="nucleotide sequence ID" value="NZ_WUQX01000001.1"/>
</dbReference>
<name>A0A7X3MK51_9FIRM</name>
<dbReference type="Proteomes" id="UP000460412">
    <property type="component" value="Unassembled WGS sequence"/>
</dbReference>
<dbReference type="InterPro" id="IPR036005">
    <property type="entry name" value="Creatinase/aminopeptidase-like"/>
</dbReference>
<organism evidence="3 4">
    <name type="scientific">Sporofaciens musculi</name>
    <dbReference type="NCBI Taxonomy" id="2681861"/>
    <lineage>
        <taxon>Bacteria</taxon>
        <taxon>Bacillati</taxon>
        <taxon>Bacillota</taxon>
        <taxon>Clostridia</taxon>
        <taxon>Lachnospirales</taxon>
        <taxon>Lachnospiraceae</taxon>
        <taxon>Sporofaciens</taxon>
    </lineage>
</organism>